<dbReference type="AlphaFoldDB" id="A0A977PYY5"/>
<sequence length="126" mass="14630">MAQITLDIPDELLEQLEKTGENPADWLSQHLPNFLKSSSTLPAHLYHYILNFIASNPTPQEISDFRPTAEMQERLKTLLEREHAGKLTPSEQIELDEYERIEHIVIMLKTGNPTKERLAERQRLVQ</sequence>
<gene>
    <name evidence="1" type="ORF">KA717_18390</name>
</gene>
<name>A0A977PYY5_9CYAN</name>
<dbReference type="EMBL" id="CP073041">
    <property type="protein sequence ID" value="UXE64272.1"/>
    <property type="molecule type" value="Genomic_DNA"/>
</dbReference>
<organism evidence="1">
    <name type="scientific">Woronichinia naegeliana WA131</name>
    <dbReference type="NCBI Taxonomy" id="2824559"/>
    <lineage>
        <taxon>Bacteria</taxon>
        <taxon>Bacillati</taxon>
        <taxon>Cyanobacteriota</taxon>
        <taxon>Cyanophyceae</taxon>
        <taxon>Synechococcales</taxon>
        <taxon>Coelosphaeriaceae</taxon>
        <taxon>Woronichinia</taxon>
    </lineage>
</organism>
<evidence type="ECO:0000313" key="1">
    <source>
        <dbReference type="EMBL" id="UXE64272.1"/>
    </source>
</evidence>
<proteinExistence type="predicted"/>
<accession>A0A977PYY5</accession>
<dbReference type="KEGG" id="wna:KA717_18390"/>
<reference evidence="1" key="1">
    <citation type="submission" date="2021-04" db="EMBL/GenBank/DDBJ databases">
        <title>Genome sequence of Woronichinia naegeliana from Washington state freshwater lake bloom.</title>
        <authorList>
            <person name="Dreher T.W."/>
        </authorList>
    </citation>
    <scope>NUCLEOTIDE SEQUENCE</scope>
    <source>
        <strain evidence="1">WA131</strain>
    </source>
</reference>
<dbReference type="Proteomes" id="UP001065613">
    <property type="component" value="Chromosome"/>
</dbReference>
<protein>
    <submittedName>
        <fullName evidence="1">Uncharacterized protein</fullName>
    </submittedName>
</protein>